<sequence length="38" mass="4305">MSPFLTAYFARIGWKQPATVDIDTLRALHLHHNCAIPV</sequence>
<dbReference type="GO" id="GO:0016740">
    <property type="term" value="F:transferase activity"/>
    <property type="evidence" value="ECO:0007669"/>
    <property type="project" value="UniProtKB-KW"/>
</dbReference>
<dbReference type="EMBL" id="UGJB01000004">
    <property type="protein sequence ID" value="STQ11719.1"/>
    <property type="molecule type" value="Genomic_DNA"/>
</dbReference>
<name>A0A377LZY5_ENTCL</name>
<dbReference type="AlphaFoldDB" id="A0A377LZY5"/>
<keyword evidence="1" id="KW-0808">Transferase</keyword>
<accession>A0A377LZY5</accession>
<reference evidence="1 2" key="1">
    <citation type="submission" date="2018-06" db="EMBL/GenBank/DDBJ databases">
        <authorList>
            <consortium name="Pathogen Informatics"/>
            <person name="Doyle S."/>
        </authorList>
    </citation>
    <scope>NUCLEOTIDE SEQUENCE [LARGE SCALE GENOMIC DNA]</scope>
    <source>
        <strain evidence="1 2">NCTC10005</strain>
    </source>
</reference>
<dbReference type="Gene3D" id="3.30.2140.10">
    <property type="entry name" value="Arylamine N-acetyltransferase"/>
    <property type="match status" value="1"/>
</dbReference>
<evidence type="ECO:0000313" key="1">
    <source>
        <dbReference type="EMBL" id="STQ11719.1"/>
    </source>
</evidence>
<proteinExistence type="predicted"/>
<organism evidence="1 2">
    <name type="scientific">Enterobacter cloacae</name>
    <dbReference type="NCBI Taxonomy" id="550"/>
    <lineage>
        <taxon>Bacteria</taxon>
        <taxon>Pseudomonadati</taxon>
        <taxon>Pseudomonadota</taxon>
        <taxon>Gammaproteobacteria</taxon>
        <taxon>Enterobacterales</taxon>
        <taxon>Enterobacteriaceae</taxon>
        <taxon>Enterobacter</taxon>
        <taxon>Enterobacter cloacae complex</taxon>
    </lineage>
</organism>
<evidence type="ECO:0000313" key="2">
    <source>
        <dbReference type="Proteomes" id="UP000255106"/>
    </source>
</evidence>
<gene>
    <name evidence="1" type="ORF">NCTC10005_04499</name>
</gene>
<protein>
    <submittedName>
        <fullName evidence="1">N-acetyltransferase</fullName>
    </submittedName>
</protein>
<dbReference type="InterPro" id="IPR038765">
    <property type="entry name" value="Papain-like_cys_pep_sf"/>
</dbReference>
<dbReference type="SUPFAM" id="SSF54001">
    <property type="entry name" value="Cysteine proteinases"/>
    <property type="match status" value="1"/>
</dbReference>
<dbReference type="Proteomes" id="UP000255106">
    <property type="component" value="Unassembled WGS sequence"/>
</dbReference>